<keyword evidence="3 12" id="KW-0808">Transferase</keyword>
<evidence type="ECO:0000256" key="14">
    <source>
        <dbReference type="PIRSR" id="PIRSR002811-1"/>
    </source>
</evidence>
<dbReference type="GO" id="GO:0003899">
    <property type="term" value="F:DNA-directed RNA polymerase activity"/>
    <property type="evidence" value="ECO:0007669"/>
    <property type="project" value="UniProtKB-UniRule"/>
</dbReference>
<dbReference type="OrthoDB" id="9803773at2"/>
<dbReference type="InterPro" id="IPR006171">
    <property type="entry name" value="TOPRIM_dom"/>
</dbReference>
<protein>
    <recommendedName>
        <fullName evidence="12 13">DNA primase</fullName>
        <ecNumber evidence="12">2.7.7.101</ecNumber>
    </recommendedName>
</protein>
<dbReference type="PROSITE" id="PS50880">
    <property type="entry name" value="TOPRIM"/>
    <property type="match status" value="1"/>
</dbReference>
<keyword evidence="2 12" id="KW-0639">Primosome</keyword>
<dbReference type="GO" id="GO:0003677">
    <property type="term" value="F:DNA binding"/>
    <property type="evidence" value="ECO:0007669"/>
    <property type="project" value="UniProtKB-KW"/>
</dbReference>
<reference evidence="16 17" key="1">
    <citation type="submission" date="2018-04" db="EMBL/GenBank/DDBJ databases">
        <title>Genome sequence of Buchnera aphidicola from Melaphis sacchari.</title>
        <authorList>
            <person name="Geib S.M."/>
            <person name="Palmer N.A."/>
            <person name="Sattler S.E."/>
            <person name="Sarath G."/>
        </authorList>
    </citation>
    <scope>NUCLEOTIDE SEQUENCE [LARGE SCALE GENOMIC DNA]</scope>
    <source>
        <strain evidence="16 17">LSU</strain>
    </source>
</reference>
<comment type="domain">
    <text evidence="12">Contains an N-terminal zinc-binding domain, a central core domain that contains the primase activity, and a C-terminal DnaB-binding domain.</text>
</comment>
<dbReference type="Gene3D" id="3.40.1360.10">
    <property type="match status" value="1"/>
</dbReference>
<evidence type="ECO:0000256" key="6">
    <source>
        <dbReference type="ARBA" id="ARBA00022723"/>
    </source>
</evidence>
<evidence type="ECO:0000256" key="4">
    <source>
        <dbReference type="ARBA" id="ARBA00022695"/>
    </source>
</evidence>
<dbReference type="GO" id="GO:0005737">
    <property type="term" value="C:cytoplasm"/>
    <property type="evidence" value="ECO:0007669"/>
    <property type="project" value="TreeGrafter"/>
</dbReference>
<keyword evidence="4 12" id="KW-0548">Nucleotidyltransferase</keyword>
<dbReference type="RefSeq" id="WP_158341478.1">
    <property type="nucleotide sequence ID" value="NZ_CP029161.1"/>
</dbReference>
<dbReference type="PANTHER" id="PTHR30313">
    <property type="entry name" value="DNA PRIMASE"/>
    <property type="match status" value="1"/>
</dbReference>
<dbReference type="Pfam" id="PF08278">
    <property type="entry name" value="DnaG_DnaB_bind"/>
    <property type="match status" value="1"/>
</dbReference>
<evidence type="ECO:0000256" key="8">
    <source>
        <dbReference type="ARBA" id="ARBA00022833"/>
    </source>
</evidence>
<dbReference type="Gene3D" id="3.90.980.10">
    <property type="entry name" value="DNA primase, catalytic core, N-terminal domain"/>
    <property type="match status" value="1"/>
</dbReference>
<dbReference type="InterPro" id="IPR050219">
    <property type="entry name" value="DnaG_primase"/>
</dbReference>
<dbReference type="InterPro" id="IPR002694">
    <property type="entry name" value="Znf_CHC2"/>
</dbReference>
<dbReference type="SMART" id="SM00493">
    <property type="entry name" value="TOPRIM"/>
    <property type="match status" value="1"/>
</dbReference>
<keyword evidence="1 12" id="KW-0240">DNA-directed RNA polymerase</keyword>
<feature type="zinc finger region" description="CHC2-type" evidence="12 14">
    <location>
        <begin position="40"/>
        <end position="64"/>
    </location>
</feature>
<proteinExistence type="inferred from homology"/>
<evidence type="ECO:0000256" key="1">
    <source>
        <dbReference type="ARBA" id="ARBA00022478"/>
    </source>
</evidence>
<organism evidence="16 17">
    <name type="scientific">Buchnera aphidicola</name>
    <name type="common">Melanaphis sacchari</name>
    <dbReference type="NCBI Taxonomy" id="2173854"/>
    <lineage>
        <taxon>Bacteria</taxon>
        <taxon>Pseudomonadati</taxon>
        <taxon>Pseudomonadota</taxon>
        <taxon>Gammaproteobacteria</taxon>
        <taxon>Enterobacterales</taxon>
        <taxon>Erwiniaceae</taxon>
        <taxon>Buchnera</taxon>
    </lineage>
</organism>
<dbReference type="Pfam" id="PF13155">
    <property type="entry name" value="Toprim_2"/>
    <property type="match status" value="1"/>
</dbReference>
<keyword evidence="11 12" id="KW-0804">Transcription</keyword>
<evidence type="ECO:0000256" key="13">
    <source>
        <dbReference type="PIRNR" id="PIRNR002811"/>
    </source>
</evidence>
<comment type="function">
    <text evidence="12 13">RNA polymerase that catalyzes the synthesis of short RNA molecules used as primers for DNA polymerase during DNA replication.</text>
</comment>
<dbReference type="InterPro" id="IPR013173">
    <property type="entry name" value="DNA_primase_DnaG_DnaB-bd_dom"/>
</dbReference>
<dbReference type="InterPro" id="IPR006295">
    <property type="entry name" value="DNA_primase_DnaG"/>
</dbReference>
<dbReference type="EC" id="2.7.7.101" evidence="12"/>
<keyword evidence="5 12" id="KW-0235">DNA replication</keyword>
<evidence type="ECO:0000313" key="16">
    <source>
        <dbReference type="EMBL" id="AWH90703.1"/>
    </source>
</evidence>
<evidence type="ECO:0000256" key="5">
    <source>
        <dbReference type="ARBA" id="ARBA00022705"/>
    </source>
</evidence>
<dbReference type="CDD" id="cd03364">
    <property type="entry name" value="TOPRIM_DnaG_primases"/>
    <property type="match status" value="1"/>
</dbReference>
<dbReference type="Gene3D" id="1.20.50.20">
    <property type="entry name" value="DnaG, RNA polymerase domain, helical bundle"/>
    <property type="match status" value="1"/>
</dbReference>
<dbReference type="GO" id="GO:0000428">
    <property type="term" value="C:DNA-directed RNA polymerase complex"/>
    <property type="evidence" value="ECO:0007669"/>
    <property type="project" value="UniProtKB-KW"/>
</dbReference>
<evidence type="ECO:0000256" key="7">
    <source>
        <dbReference type="ARBA" id="ARBA00022771"/>
    </source>
</evidence>
<keyword evidence="8 12" id="KW-0862">Zinc</keyword>
<sequence length="578" mass="68189">MSGKIPKYFINEILFRTDIVALINTKINLKKSGKNYQTHCPFHNDKTPSFTVSYEKQFYYCFGCNAHGNVIDFLMNYEHLNFIESIEELAILHGLDIPFEKKNIIERNNYSKKQKVYSLIEKLSNLYKKNILITNTPYQYLKKRGISNNMINFFSIGFSSSTWSAFSKKLNISKKFEKDLLNQKIISINQYKKIYDPFQGRIIFPIFDQHNRTIGFGGRSINNFSPKYINSPETNIFQKRKQIYGLNQVIKKYKKPEYLLVVEGYIDVIMLTQYRIKYAVSSLGTSITKEHIQVLFRNTDTIIYCYDGDHAGRDAAWRALKITLPYISDKKNMKFIVLPKDEDPDTIVQKEGREKFELRINKALTMSKYFFKNILKNIDLSSNDDKFHLSVRTLPLINSIPSDTIRIYFRQRLARIIGILDDNQLEKFLYEEERKNENVTFQIKKTPMRILIGLLIQNPCLSELVPSIKKFKNIKIKGLSIFLEILKTCLNNPTFNTGQLLEFYRDKKIINIIKILSKWDHMIVQEEIQNMFTDLLKNIYKKDLEQKRDDLISKERLIGLTKYEKEEIWSINKKLCKK</sequence>
<keyword evidence="7 12" id="KW-0863">Zinc-finger</keyword>
<dbReference type="PIRSF" id="PIRSF002811">
    <property type="entry name" value="DnaG"/>
    <property type="match status" value="1"/>
</dbReference>
<dbReference type="InterPro" id="IPR034151">
    <property type="entry name" value="TOPRIM_DnaG_bac"/>
</dbReference>
<dbReference type="InterPro" id="IPR019475">
    <property type="entry name" value="DNA_primase_DnaB-bd"/>
</dbReference>
<evidence type="ECO:0000256" key="3">
    <source>
        <dbReference type="ARBA" id="ARBA00022679"/>
    </source>
</evidence>
<dbReference type="SUPFAM" id="SSF117023">
    <property type="entry name" value="DNA primase DnaG, C-terminal domain"/>
    <property type="match status" value="1"/>
</dbReference>
<evidence type="ECO:0000256" key="9">
    <source>
        <dbReference type="ARBA" id="ARBA00022842"/>
    </source>
</evidence>
<dbReference type="SMART" id="SM00766">
    <property type="entry name" value="DnaG_DnaB_bind"/>
    <property type="match status" value="1"/>
</dbReference>
<evidence type="ECO:0000259" key="15">
    <source>
        <dbReference type="PROSITE" id="PS50880"/>
    </source>
</evidence>
<evidence type="ECO:0000313" key="17">
    <source>
        <dbReference type="Proteomes" id="UP000244884"/>
    </source>
</evidence>
<dbReference type="InterPro" id="IPR013264">
    <property type="entry name" value="DNAG_N"/>
</dbReference>
<accession>A0A2U8DG58</accession>
<keyword evidence="9" id="KW-0460">Magnesium</keyword>
<dbReference type="SMART" id="SM00400">
    <property type="entry name" value="ZnF_CHCC"/>
    <property type="match status" value="1"/>
</dbReference>
<dbReference type="Pfam" id="PF01807">
    <property type="entry name" value="Zn_ribbon_DnaG"/>
    <property type="match status" value="1"/>
</dbReference>
<name>A0A2U8DG58_9GAMM</name>
<dbReference type="FunFam" id="3.90.580.10:FF:000001">
    <property type="entry name" value="DNA primase"/>
    <property type="match status" value="1"/>
</dbReference>
<comment type="subunit">
    <text evidence="12">Monomer. Interacts with DnaB.</text>
</comment>
<dbReference type="Gene3D" id="3.90.580.10">
    <property type="entry name" value="Zinc finger, CHC2-type domain"/>
    <property type="match status" value="1"/>
</dbReference>
<dbReference type="InterPro" id="IPR037068">
    <property type="entry name" value="DNA_primase_core_N_sf"/>
</dbReference>
<dbReference type="Pfam" id="PF10410">
    <property type="entry name" value="DnaB_bind"/>
    <property type="match status" value="1"/>
</dbReference>
<keyword evidence="10 12" id="KW-0238">DNA-binding</keyword>
<evidence type="ECO:0000256" key="2">
    <source>
        <dbReference type="ARBA" id="ARBA00022515"/>
    </source>
</evidence>
<dbReference type="InterPro" id="IPR016136">
    <property type="entry name" value="DNA_helicase_N/primase_C"/>
</dbReference>
<comment type="catalytic activity">
    <reaction evidence="12">
        <text>ssDNA + n NTP = ssDNA/pppN(pN)n-1 hybrid + (n-1) diphosphate.</text>
        <dbReference type="EC" id="2.7.7.101"/>
    </reaction>
</comment>
<dbReference type="InterPro" id="IPR036977">
    <property type="entry name" value="DNA_primase_Znf_CHC2"/>
</dbReference>
<dbReference type="Gene3D" id="1.10.860.10">
    <property type="entry name" value="DNAb Helicase, Chain A"/>
    <property type="match status" value="1"/>
</dbReference>
<dbReference type="PANTHER" id="PTHR30313:SF2">
    <property type="entry name" value="DNA PRIMASE"/>
    <property type="match status" value="1"/>
</dbReference>
<dbReference type="SUPFAM" id="SSF56731">
    <property type="entry name" value="DNA primase core"/>
    <property type="match status" value="1"/>
</dbReference>
<dbReference type="InterPro" id="IPR030846">
    <property type="entry name" value="DnaG_bac"/>
</dbReference>
<dbReference type="NCBIfam" id="TIGR01391">
    <property type="entry name" value="dnaG"/>
    <property type="match status" value="1"/>
</dbReference>
<dbReference type="GO" id="GO:1990077">
    <property type="term" value="C:primosome complex"/>
    <property type="evidence" value="ECO:0007669"/>
    <property type="project" value="UniProtKB-KW"/>
</dbReference>
<comment type="cofactor">
    <cofactor evidence="12 13 14">
        <name>Zn(2+)</name>
        <dbReference type="ChEBI" id="CHEBI:29105"/>
    </cofactor>
    <text evidence="12 13 14">Binds 1 zinc ion per monomer.</text>
</comment>
<dbReference type="GO" id="GO:0006269">
    <property type="term" value="P:DNA replication, synthesis of primer"/>
    <property type="evidence" value="ECO:0007669"/>
    <property type="project" value="UniProtKB-UniRule"/>
</dbReference>
<keyword evidence="6 12" id="KW-0479">Metal-binding</keyword>
<dbReference type="AlphaFoldDB" id="A0A2U8DG58"/>
<comment type="similarity">
    <text evidence="12 13">Belongs to the DnaG primase family.</text>
</comment>
<dbReference type="Pfam" id="PF08275">
    <property type="entry name" value="DNAG_N"/>
    <property type="match status" value="1"/>
</dbReference>
<dbReference type="Proteomes" id="UP000244884">
    <property type="component" value="Chromosome"/>
</dbReference>
<dbReference type="HAMAP" id="MF_00974">
    <property type="entry name" value="DNA_primase_DnaG"/>
    <property type="match status" value="1"/>
</dbReference>
<dbReference type="FunFam" id="3.40.1360.10:FF:000002">
    <property type="entry name" value="DNA primase"/>
    <property type="match status" value="1"/>
</dbReference>
<dbReference type="GO" id="GO:0008270">
    <property type="term" value="F:zinc ion binding"/>
    <property type="evidence" value="ECO:0007669"/>
    <property type="project" value="UniProtKB-UniRule"/>
</dbReference>
<feature type="domain" description="Toprim" evidence="15">
    <location>
        <begin position="257"/>
        <end position="339"/>
    </location>
</feature>
<dbReference type="EMBL" id="CP029161">
    <property type="protein sequence ID" value="AWH90703.1"/>
    <property type="molecule type" value="Genomic_DNA"/>
</dbReference>
<evidence type="ECO:0000256" key="10">
    <source>
        <dbReference type="ARBA" id="ARBA00023125"/>
    </source>
</evidence>
<gene>
    <name evidence="12" type="primary">dnaG</name>
    <name evidence="16" type="ORF">DD681_02770</name>
</gene>
<evidence type="ECO:0000256" key="12">
    <source>
        <dbReference type="HAMAP-Rule" id="MF_00974"/>
    </source>
</evidence>
<dbReference type="SUPFAM" id="SSF57783">
    <property type="entry name" value="Zinc beta-ribbon"/>
    <property type="match status" value="1"/>
</dbReference>
<evidence type="ECO:0000256" key="11">
    <source>
        <dbReference type="ARBA" id="ARBA00023163"/>
    </source>
</evidence>